<sequence length="267" mass="30524">MFCFARLSRFPAVAVSLGVAICISAGWGSATILRASDAVNQHGQRELRLDELPAPPPEIRAWLERGQVTFLVGGKRPSVAQPSRSTAAEPRHFAAETRYRATHSFRSRCRWVWRNPSSAQRLAINVRYQKLQLAVSHQVWLEEMPDVETFWESALVLHELDHVRLSSDPRLKAKFLAAVKQRSRIELTREQTLSVLEDAARRSQMIRGRSQPLINRLGSEEAQEFLDEAVDAEFEKIVQLVEIRYRELDRQTDHGRQPIPKESSLQP</sequence>
<gene>
    <name evidence="1" type="ORF">CA85_04950</name>
</gene>
<name>A0A5C5YJY0_9BACT</name>
<accession>A0A5C5YJY0</accession>
<evidence type="ECO:0000313" key="2">
    <source>
        <dbReference type="Proteomes" id="UP000318053"/>
    </source>
</evidence>
<organism evidence="1 2">
    <name type="scientific">Allorhodopirellula solitaria</name>
    <dbReference type="NCBI Taxonomy" id="2527987"/>
    <lineage>
        <taxon>Bacteria</taxon>
        <taxon>Pseudomonadati</taxon>
        <taxon>Planctomycetota</taxon>
        <taxon>Planctomycetia</taxon>
        <taxon>Pirellulales</taxon>
        <taxon>Pirellulaceae</taxon>
        <taxon>Allorhodopirellula</taxon>
    </lineage>
</organism>
<keyword evidence="2" id="KW-1185">Reference proteome</keyword>
<dbReference type="RefSeq" id="WP_146389669.1">
    <property type="nucleotide sequence ID" value="NZ_SJPK01000001.1"/>
</dbReference>
<protein>
    <recommendedName>
        <fullName evidence="3">DUF922 domain-containing protein</fullName>
    </recommendedName>
</protein>
<dbReference type="OrthoDB" id="274167at2"/>
<dbReference type="EMBL" id="SJPK01000001">
    <property type="protein sequence ID" value="TWT75206.1"/>
    <property type="molecule type" value="Genomic_DNA"/>
</dbReference>
<proteinExistence type="predicted"/>
<comment type="caution">
    <text evidence="1">The sequence shown here is derived from an EMBL/GenBank/DDBJ whole genome shotgun (WGS) entry which is preliminary data.</text>
</comment>
<dbReference type="Proteomes" id="UP000318053">
    <property type="component" value="Unassembled WGS sequence"/>
</dbReference>
<reference evidence="1 2" key="1">
    <citation type="submission" date="2019-02" db="EMBL/GenBank/DDBJ databases">
        <title>Deep-cultivation of Planctomycetes and their phenomic and genomic characterization uncovers novel biology.</title>
        <authorList>
            <person name="Wiegand S."/>
            <person name="Jogler M."/>
            <person name="Boedeker C."/>
            <person name="Pinto D."/>
            <person name="Vollmers J."/>
            <person name="Rivas-Marin E."/>
            <person name="Kohn T."/>
            <person name="Peeters S.H."/>
            <person name="Heuer A."/>
            <person name="Rast P."/>
            <person name="Oberbeckmann S."/>
            <person name="Bunk B."/>
            <person name="Jeske O."/>
            <person name="Meyerdierks A."/>
            <person name="Storesund J.E."/>
            <person name="Kallscheuer N."/>
            <person name="Luecker S."/>
            <person name="Lage O.M."/>
            <person name="Pohl T."/>
            <person name="Merkel B.J."/>
            <person name="Hornburger P."/>
            <person name="Mueller R.-W."/>
            <person name="Bruemmer F."/>
            <person name="Labrenz M."/>
            <person name="Spormann A.M."/>
            <person name="Op Den Camp H."/>
            <person name="Overmann J."/>
            <person name="Amann R."/>
            <person name="Jetten M.S.M."/>
            <person name="Mascher T."/>
            <person name="Medema M.H."/>
            <person name="Devos D.P."/>
            <person name="Kaster A.-K."/>
            <person name="Ovreas L."/>
            <person name="Rohde M."/>
            <person name="Galperin M.Y."/>
            <person name="Jogler C."/>
        </authorList>
    </citation>
    <scope>NUCLEOTIDE SEQUENCE [LARGE SCALE GENOMIC DNA]</scope>
    <source>
        <strain evidence="1 2">CA85</strain>
    </source>
</reference>
<evidence type="ECO:0000313" key="1">
    <source>
        <dbReference type="EMBL" id="TWT75206.1"/>
    </source>
</evidence>
<dbReference type="AlphaFoldDB" id="A0A5C5YJY0"/>
<evidence type="ECO:0008006" key="3">
    <source>
        <dbReference type="Google" id="ProtNLM"/>
    </source>
</evidence>